<keyword evidence="2" id="KW-1185">Reference proteome</keyword>
<evidence type="ECO:0000313" key="2">
    <source>
        <dbReference type="Proteomes" id="UP000236655"/>
    </source>
</evidence>
<accession>A0A2I7N5L2</accession>
<dbReference type="KEGG" id="nba:CUN60_05320"/>
<dbReference type="Proteomes" id="UP000236655">
    <property type="component" value="Chromosome"/>
</dbReference>
<reference evidence="2" key="1">
    <citation type="submission" date="2017-11" db="EMBL/GenBank/DDBJ databases">
        <authorList>
            <person name="Chan K.G."/>
            <person name="Lee L.S."/>
        </authorList>
    </citation>
    <scope>NUCLEOTIDE SEQUENCE [LARGE SCALE GENOMIC DNA]</scope>
    <source>
        <strain evidence="2">DSM 100970</strain>
    </source>
</reference>
<organism evidence="1 2">
    <name type="scientific">Aquella oligotrophica</name>
    <dbReference type="NCBI Taxonomy" id="2067065"/>
    <lineage>
        <taxon>Bacteria</taxon>
        <taxon>Pseudomonadati</taxon>
        <taxon>Pseudomonadota</taxon>
        <taxon>Betaproteobacteria</taxon>
        <taxon>Neisseriales</taxon>
        <taxon>Neisseriaceae</taxon>
        <taxon>Aquella</taxon>
    </lineage>
</organism>
<name>A0A2I7N5L2_9NEIS</name>
<proteinExistence type="predicted"/>
<evidence type="ECO:0000313" key="1">
    <source>
        <dbReference type="EMBL" id="AUR51738.1"/>
    </source>
</evidence>
<evidence type="ECO:0008006" key="3">
    <source>
        <dbReference type="Google" id="ProtNLM"/>
    </source>
</evidence>
<gene>
    <name evidence="1" type="ORF">CUN60_05320</name>
</gene>
<sequence>MKNVLIIFLLGVLVLFSGLFIVDEREVVVITHSPKDSKVYTTGIHWNLPFYGQFNYVYVNQRNSHVLIELSNESTNQKELVKFNVTWAVQDPVVYVNFLNLNNRKKLEENMANFIESKILTNVVAQISSDVDLIKLLNSKQVNIQNPELGIKIISLDVSEIDVIRQTVKNQSNSDLSAESAYAKAISIMQETNKQKQQTLDKLKAENPEFYSYYSLIRQYQMTAKNKNEVPPFDKLYSR</sequence>
<dbReference type="AlphaFoldDB" id="A0A2I7N5L2"/>
<dbReference type="EMBL" id="CP024847">
    <property type="protein sequence ID" value="AUR51738.1"/>
    <property type="molecule type" value="Genomic_DNA"/>
</dbReference>
<dbReference type="RefSeq" id="WP_102951037.1">
    <property type="nucleotide sequence ID" value="NZ_CP024847.1"/>
</dbReference>
<protein>
    <recommendedName>
        <fullName evidence="3">Band 7 domain-containing protein</fullName>
    </recommendedName>
</protein>